<reference evidence="9" key="2">
    <citation type="submission" date="2020-12" db="EMBL/GenBank/DDBJ databases">
        <authorList>
            <person name="Kanost M."/>
        </authorList>
    </citation>
    <scope>NUCLEOTIDE SEQUENCE</scope>
</reference>
<comment type="caution">
    <text evidence="9">The sequence shown here is derived from an EMBL/GenBank/DDBJ whole genome shotgun (WGS) entry which is preliminary data.</text>
</comment>
<evidence type="ECO:0000259" key="8">
    <source>
        <dbReference type="PROSITE" id="PS51915"/>
    </source>
</evidence>
<evidence type="ECO:0000256" key="2">
    <source>
        <dbReference type="ARBA" id="ARBA00022737"/>
    </source>
</evidence>
<dbReference type="PANTHER" id="PTHR24409">
    <property type="entry name" value="ZINC FINGER PROTEIN 142"/>
    <property type="match status" value="1"/>
</dbReference>
<dbReference type="InterPro" id="IPR013087">
    <property type="entry name" value="Znf_C2H2_type"/>
</dbReference>
<evidence type="ECO:0000313" key="10">
    <source>
        <dbReference type="Proteomes" id="UP000791440"/>
    </source>
</evidence>
<dbReference type="SMART" id="SM00355">
    <property type="entry name" value="ZnF_C2H2"/>
    <property type="match status" value="6"/>
</dbReference>
<dbReference type="GO" id="GO:0008270">
    <property type="term" value="F:zinc ion binding"/>
    <property type="evidence" value="ECO:0007669"/>
    <property type="project" value="UniProtKB-UniRule"/>
</dbReference>
<feature type="domain" description="ZAD" evidence="8">
    <location>
        <begin position="5"/>
        <end position="75"/>
    </location>
</feature>
<keyword evidence="2" id="KW-0677">Repeat</keyword>
<evidence type="ECO:0000256" key="6">
    <source>
        <dbReference type="PROSITE-ProRule" id="PRU01263"/>
    </source>
</evidence>
<dbReference type="GO" id="GO:0005634">
    <property type="term" value="C:nucleus"/>
    <property type="evidence" value="ECO:0007669"/>
    <property type="project" value="InterPro"/>
</dbReference>
<proteinExistence type="predicted"/>
<feature type="binding site" evidence="6">
    <location>
        <position position="10"/>
    </location>
    <ligand>
        <name>Zn(2+)</name>
        <dbReference type="ChEBI" id="CHEBI:29105"/>
    </ligand>
</feature>
<gene>
    <name evidence="9" type="ORF">O3G_MSEX012405</name>
</gene>
<sequence>MLDLKACTVCFSTDSKLYNLNSGILRHEYNLVSGLHTQAGNGLPEFLCVFCLALVRRFVKFRDKCQRAHYALQEILNRSKEINKAHLQLFNRKEIGIMPPLSYLDLNQTHYEDVKFQWVRHNRLMITTGDAIPIAHYSTLTNQDTFCNETENNNVKTESADESSNKFNKELTKEEQFIEPTNTDDVAGDDYFDDNHDDDECDDKDSGNMETCKLDSKVDGSQLEEEYASIYPISVKEAKAALEVYKLFSSGKYRCTVCNKSYHNEERLNVHSRMHDKHTSGNYHCNLCDYYYKTDFLLQTHMTEKHIYKYVCRKCPEVSFDRISAKQHYIWSHLQKGQKKNANWYESRPSWLSGKGGKRVKGVVTLRPVRKMNKLPDDFLIYTPIGQEEQYQLVKDRKKTRNYIDSVYKCELCYRGFRESATYEKHMKKHDPAYAGNVQCDMCKLYFRDSRKLYKHMNITHLFKYSCQLCSFFCVNRSQAHSHYRWHKNVTYSCPHCDKVFK</sequence>
<evidence type="ECO:0000256" key="5">
    <source>
        <dbReference type="PROSITE-ProRule" id="PRU00042"/>
    </source>
</evidence>
<name>A0A921ZNM3_MANSE</name>
<dbReference type="GO" id="GO:0000977">
    <property type="term" value="F:RNA polymerase II transcription regulatory region sequence-specific DNA binding"/>
    <property type="evidence" value="ECO:0007669"/>
    <property type="project" value="TreeGrafter"/>
</dbReference>
<dbReference type="GO" id="GO:0000981">
    <property type="term" value="F:DNA-binding transcription factor activity, RNA polymerase II-specific"/>
    <property type="evidence" value="ECO:0007669"/>
    <property type="project" value="TreeGrafter"/>
</dbReference>
<dbReference type="PROSITE" id="PS51915">
    <property type="entry name" value="ZAD"/>
    <property type="match status" value="1"/>
</dbReference>
<dbReference type="Pfam" id="PF07776">
    <property type="entry name" value="zf-AD"/>
    <property type="match status" value="1"/>
</dbReference>
<feature type="domain" description="C2H2-type" evidence="7">
    <location>
        <begin position="408"/>
        <end position="430"/>
    </location>
</feature>
<keyword evidence="3 5" id="KW-0863">Zinc-finger</keyword>
<dbReference type="EMBL" id="JH668719">
    <property type="protein sequence ID" value="KAG6461071.1"/>
    <property type="molecule type" value="Genomic_DNA"/>
</dbReference>
<evidence type="ECO:0000256" key="1">
    <source>
        <dbReference type="ARBA" id="ARBA00022723"/>
    </source>
</evidence>
<dbReference type="SMART" id="SM00868">
    <property type="entry name" value="zf-AD"/>
    <property type="match status" value="1"/>
</dbReference>
<dbReference type="Proteomes" id="UP000791440">
    <property type="component" value="Unassembled WGS sequence"/>
</dbReference>
<keyword evidence="4 6" id="KW-0862">Zinc</keyword>
<dbReference type="PROSITE" id="PS00028">
    <property type="entry name" value="ZINC_FINGER_C2H2_1"/>
    <property type="match status" value="4"/>
</dbReference>
<evidence type="ECO:0000256" key="4">
    <source>
        <dbReference type="ARBA" id="ARBA00022833"/>
    </source>
</evidence>
<feature type="binding site" evidence="6">
    <location>
        <position position="51"/>
    </location>
    <ligand>
        <name>Zn(2+)</name>
        <dbReference type="ChEBI" id="CHEBI:29105"/>
    </ligand>
</feature>
<dbReference type="AlphaFoldDB" id="A0A921ZNM3"/>
<evidence type="ECO:0000259" key="7">
    <source>
        <dbReference type="PROSITE" id="PS50157"/>
    </source>
</evidence>
<keyword evidence="10" id="KW-1185">Reference proteome</keyword>
<keyword evidence="1 6" id="KW-0479">Metal-binding</keyword>
<reference evidence="9" key="1">
    <citation type="journal article" date="2016" name="Insect Biochem. Mol. Biol.">
        <title>Multifaceted biological insights from a draft genome sequence of the tobacco hornworm moth, Manduca sexta.</title>
        <authorList>
            <person name="Kanost M.R."/>
            <person name="Arrese E.L."/>
            <person name="Cao X."/>
            <person name="Chen Y.R."/>
            <person name="Chellapilla S."/>
            <person name="Goldsmith M.R."/>
            <person name="Grosse-Wilde E."/>
            <person name="Heckel D.G."/>
            <person name="Herndon N."/>
            <person name="Jiang H."/>
            <person name="Papanicolaou A."/>
            <person name="Qu J."/>
            <person name="Soulages J.L."/>
            <person name="Vogel H."/>
            <person name="Walters J."/>
            <person name="Waterhouse R.M."/>
            <person name="Ahn S.J."/>
            <person name="Almeida F.C."/>
            <person name="An C."/>
            <person name="Aqrawi P."/>
            <person name="Bretschneider A."/>
            <person name="Bryant W.B."/>
            <person name="Bucks S."/>
            <person name="Chao H."/>
            <person name="Chevignon G."/>
            <person name="Christen J.M."/>
            <person name="Clarke D.F."/>
            <person name="Dittmer N.T."/>
            <person name="Ferguson L.C.F."/>
            <person name="Garavelou S."/>
            <person name="Gordon K.H.J."/>
            <person name="Gunaratna R.T."/>
            <person name="Han Y."/>
            <person name="Hauser F."/>
            <person name="He Y."/>
            <person name="Heidel-Fischer H."/>
            <person name="Hirsh A."/>
            <person name="Hu Y."/>
            <person name="Jiang H."/>
            <person name="Kalra D."/>
            <person name="Klinner C."/>
            <person name="Konig C."/>
            <person name="Kovar C."/>
            <person name="Kroll A.R."/>
            <person name="Kuwar S.S."/>
            <person name="Lee S.L."/>
            <person name="Lehman R."/>
            <person name="Li K."/>
            <person name="Li Z."/>
            <person name="Liang H."/>
            <person name="Lovelace S."/>
            <person name="Lu Z."/>
            <person name="Mansfield J.H."/>
            <person name="McCulloch K.J."/>
            <person name="Mathew T."/>
            <person name="Morton B."/>
            <person name="Muzny D.M."/>
            <person name="Neunemann D."/>
            <person name="Ongeri F."/>
            <person name="Pauchet Y."/>
            <person name="Pu L.L."/>
            <person name="Pyrousis I."/>
            <person name="Rao X.J."/>
            <person name="Redding A."/>
            <person name="Roesel C."/>
            <person name="Sanchez-Gracia A."/>
            <person name="Schaack S."/>
            <person name="Shukla A."/>
            <person name="Tetreau G."/>
            <person name="Wang Y."/>
            <person name="Xiong G.H."/>
            <person name="Traut W."/>
            <person name="Walsh T.K."/>
            <person name="Worley K.C."/>
            <person name="Wu D."/>
            <person name="Wu W."/>
            <person name="Wu Y.Q."/>
            <person name="Zhang X."/>
            <person name="Zou Z."/>
            <person name="Zucker H."/>
            <person name="Briscoe A.D."/>
            <person name="Burmester T."/>
            <person name="Clem R.J."/>
            <person name="Feyereisen R."/>
            <person name="Grimmelikhuijzen C.J.P."/>
            <person name="Hamodrakas S.J."/>
            <person name="Hansson B.S."/>
            <person name="Huguet E."/>
            <person name="Jermiin L.S."/>
            <person name="Lan Q."/>
            <person name="Lehman H.K."/>
            <person name="Lorenzen M."/>
            <person name="Merzendorfer H."/>
            <person name="Michalopoulos I."/>
            <person name="Morton D.B."/>
            <person name="Muthukrishnan S."/>
            <person name="Oakeshott J.G."/>
            <person name="Palmer W."/>
            <person name="Park Y."/>
            <person name="Passarelli A.L."/>
            <person name="Rozas J."/>
            <person name="Schwartz L.M."/>
            <person name="Smith W."/>
            <person name="Southgate A."/>
            <person name="Vilcinskas A."/>
            <person name="Vogt R."/>
            <person name="Wang P."/>
            <person name="Werren J."/>
            <person name="Yu X.Q."/>
            <person name="Zhou J.J."/>
            <person name="Brown S.J."/>
            <person name="Scherer S.E."/>
            <person name="Richards S."/>
            <person name="Blissard G.W."/>
        </authorList>
    </citation>
    <scope>NUCLEOTIDE SEQUENCE</scope>
</reference>
<feature type="domain" description="C2H2-type" evidence="7">
    <location>
        <begin position="253"/>
        <end position="280"/>
    </location>
</feature>
<feature type="binding site" evidence="6">
    <location>
        <position position="48"/>
    </location>
    <ligand>
        <name>Zn(2+)</name>
        <dbReference type="ChEBI" id="CHEBI:29105"/>
    </ligand>
</feature>
<protein>
    <submittedName>
        <fullName evidence="9">Uncharacterized protein</fullName>
    </submittedName>
</protein>
<organism evidence="9 10">
    <name type="scientific">Manduca sexta</name>
    <name type="common">Tobacco hawkmoth</name>
    <name type="synonym">Tobacco hornworm</name>
    <dbReference type="NCBI Taxonomy" id="7130"/>
    <lineage>
        <taxon>Eukaryota</taxon>
        <taxon>Metazoa</taxon>
        <taxon>Ecdysozoa</taxon>
        <taxon>Arthropoda</taxon>
        <taxon>Hexapoda</taxon>
        <taxon>Insecta</taxon>
        <taxon>Pterygota</taxon>
        <taxon>Neoptera</taxon>
        <taxon>Endopterygota</taxon>
        <taxon>Lepidoptera</taxon>
        <taxon>Glossata</taxon>
        <taxon>Ditrysia</taxon>
        <taxon>Bombycoidea</taxon>
        <taxon>Sphingidae</taxon>
        <taxon>Sphinginae</taxon>
        <taxon>Sphingini</taxon>
        <taxon>Manduca</taxon>
    </lineage>
</organism>
<evidence type="ECO:0000256" key="3">
    <source>
        <dbReference type="ARBA" id="ARBA00022771"/>
    </source>
</evidence>
<feature type="binding site" evidence="6">
    <location>
        <position position="7"/>
    </location>
    <ligand>
        <name>Zn(2+)</name>
        <dbReference type="ChEBI" id="CHEBI:29105"/>
    </ligand>
</feature>
<dbReference type="InterPro" id="IPR012934">
    <property type="entry name" value="Znf_AD"/>
</dbReference>
<dbReference type="Pfam" id="PF00096">
    <property type="entry name" value="zf-C2H2"/>
    <property type="match status" value="1"/>
</dbReference>
<accession>A0A921ZNM3</accession>
<dbReference type="PANTHER" id="PTHR24409:SF308">
    <property type="entry name" value="ZINC FINGER AND BTB DOMAIN CONTAINING 11"/>
    <property type="match status" value="1"/>
</dbReference>
<dbReference type="PROSITE" id="PS50157">
    <property type="entry name" value="ZINC_FINGER_C2H2_2"/>
    <property type="match status" value="2"/>
</dbReference>
<evidence type="ECO:0000313" key="9">
    <source>
        <dbReference type="EMBL" id="KAG6461071.1"/>
    </source>
</evidence>